<dbReference type="InterPro" id="IPR012337">
    <property type="entry name" value="RNaseH-like_sf"/>
</dbReference>
<sequence length="157" mass="16495">MAGGVLALDLATRLGWAFGAPGRRAQCGVVHLVGREPGAVFAACVDAVADLLDLHQPSRIVAEAPLPVQAQTHGRTAEHQFGLHAVLLLLAYRRSLPASLVRADVARRSVLGRARFGGRSEAKEAVMAWCRGNGFDPADDNAADAMVLLHHALGAPP</sequence>
<dbReference type="SUPFAM" id="SSF53098">
    <property type="entry name" value="Ribonuclease H-like"/>
    <property type="match status" value="1"/>
</dbReference>
<organism evidence="1 2">
    <name type="scientific">Neoroseomonas eburnea</name>
    <dbReference type="NCBI Taxonomy" id="1346889"/>
    <lineage>
        <taxon>Bacteria</taxon>
        <taxon>Pseudomonadati</taxon>
        <taxon>Pseudomonadota</taxon>
        <taxon>Alphaproteobacteria</taxon>
        <taxon>Acetobacterales</taxon>
        <taxon>Acetobacteraceae</taxon>
        <taxon>Neoroseomonas</taxon>
    </lineage>
</organism>
<dbReference type="RefSeq" id="WP_211848300.1">
    <property type="nucleotide sequence ID" value="NZ_JAAEDL010000022.1"/>
</dbReference>
<protein>
    <submittedName>
        <fullName evidence="1">Uncharacterized protein</fullName>
    </submittedName>
</protein>
<gene>
    <name evidence="1" type="ORF">GXW74_19885</name>
</gene>
<reference evidence="1" key="2">
    <citation type="journal article" date="2021" name="Syst. Appl. Microbiol.">
        <title>Roseomonas hellenica sp. nov., isolated from roots of wild-growing Alkanna tinctoria.</title>
        <authorList>
            <person name="Rat A."/>
            <person name="Naranjo H.D."/>
            <person name="Lebbe L."/>
            <person name="Cnockaert M."/>
            <person name="Krigas N."/>
            <person name="Grigoriadou K."/>
            <person name="Maloupa E."/>
            <person name="Willems A."/>
        </authorList>
    </citation>
    <scope>NUCLEOTIDE SEQUENCE</scope>
    <source>
        <strain evidence="1">LMG 31228</strain>
    </source>
</reference>
<dbReference type="EMBL" id="JAAEDL010000022">
    <property type="protein sequence ID" value="MBR0682763.1"/>
    <property type="molecule type" value="Genomic_DNA"/>
</dbReference>
<dbReference type="Proteomes" id="UP001138709">
    <property type="component" value="Unassembled WGS sequence"/>
</dbReference>
<dbReference type="Gene3D" id="3.30.420.10">
    <property type="entry name" value="Ribonuclease H-like superfamily/Ribonuclease H"/>
    <property type="match status" value="1"/>
</dbReference>
<evidence type="ECO:0000313" key="1">
    <source>
        <dbReference type="EMBL" id="MBR0682763.1"/>
    </source>
</evidence>
<dbReference type="InterPro" id="IPR036397">
    <property type="entry name" value="RNaseH_sf"/>
</dbReference>
<name>A0A9X9XGC7_9PROT</name>
<dbReference type="AlphaFoldDB" id="A0A9X9XGC7"/>
<dbReference type="GO" id="GO:0003676">
    <property type="term" value="F:nucleic acid binding"/>
    <property type="evidence" value="ECO:0007669"/>
    <property type="project" value="InterPro"/>
</dbReference>
<keyword evidence="2" id="KW-1185">Reference proteome</keyword>
<accession>A0A9X9XGC7</accession>
<reference evidence="1" key="1">
    <citation type="submission" date="2020-01" db="EMBL/GenBank/DDBJ databases">
        <authorList>
            <person name="Rat A."/>
        </authorList>
    </citation>
    <scope>NUCLEOTIDE SEQUENCE</scope>
    <source>
        <strain evidence="1">LMG 31228</strain>
    </source>
</reference>
<proteinExistence type="predicted"/>
<comment type="caution">
    <text evidence="1">The sequence shown here is derived from an EMBL/GenBank/DDBJ whole genome shotgun (WGS) entry which is preliminary data.</text>
</comment>
<evidence type="ECO:0000313" key="2">
    <source>
        <dbReference type="Proteomes" id="UP001138709"/>
    </source>
</evidence>